<dbReference type="GO" id="GO:0012505">
    <property type="term" value="C:endomembrane system"/>
    <property type="evidence" value="ECO:0007669"/>
    <property type="project" value="TreeGrafter"/>
</dbReference>
<dbReference type="GO" id="GO:0000149">
    <property type="term" value="F:SNARE binding"/>
    <property type="evidence" value="ECO:0007669"/>
    <property type="project" value="TreeGrafter"/>
</dbReference>
<evidence type="ECO:0000256" key="3">
    <source>
        <dbReference type="SAM" id="Coils"/>
    </source>
</evidence>
<dbReference type="InterPro" id="IPR045242">
    <property type="entry name" value="Syntaxin"/>
</dbReference>
<evidence type="ECO:0000256" key="4">
    <source>
        <dbReference type="SAM" id="Phobius"/>
    </source>
</evidence>
<evidence type="ECO:0000256" key="1">
    <source>
        <dbReference type="ARBA" id="ARBA00009063"/>
    </source>
</evidence>
<comment type="similarity">
    <text evidence="1">Belongs to the syntaxin family.</text>
</comment>
<dbReference type="GO" id="GO:0005484">
    <property type="term" value="F:SNAP receptor activity"/>
    <property type="evidence" value="ECO:0007669"/>
    <property type="project" value="InterPro"/>
</dbReference>
<dbReference type="SMART" id="SM00397">
    <property type="entry name" value="t_SNARE"/>
    <property type="match status" value="1"/>
</dbReference>
<keyword evidence="2" id="KW-0653">Protein transport</keyword>
<feature type="transmembrane region" description="Helical" evidence="4">
    <location>
        <begin position="6"/>
        <end position="33"/>
    </location>
</feature>
<keyword evidence="7" id="KW-1185">Reference proteome</keyword>
<dbReference type="InterPro" id="IPR006012">
    <property type="entry name" value="Syntaxin/epimorphin_CS"/>
</dbReference>
<protein>
    <recommendedName>
        <fullName evidence="5">t-SNARE coiled-coil homology domain-containing protein</fullName>
    </recommendedName>
</protein>
<dbReference type="OrthoDB" id="428895at2759"/>
<dbReference type="PANTHER" id="PTHR19957">
    <property type="entry name" value="SYNTAXIN"/>
    <property type="match status" value="1"/>
</dbReference>
<evidence type="ECO:0000259" key="5">
    <source>
        <dbReference type="PROSITE" id="PS50192"/>
    </source>
</evidence>
<keyword evidence="4" id="KW-1133">Transmembrane helix</keyword>
<dbReference type="AlphaFoldDB" id="A0A835G0J1"/>
<keyword evidence="3" id="KW-0175">Coiled coil</keyword>
<dbReference type="PROSITE" id="PS50192">
    <property type="entry name" value="T_SNARE"/>
    <property type="match status" value="1"/>
</dbReference>
<dbReference type="PANTHER" id="PTHR19957:SF230">
    <property type="entry name" value="OS03G0121450 PROTEIN"/>
    <property type="match status" value="1"/>
</dbReference>
<evidence type="ECO:0000313" key="6">
    <source>
        <dbReference type="EMBL" id="KAF8780197.1"/>
    </source>
</evidence>
<dbReference type="GO" id="GO:0031201">
    <property type="term" value="C:SNARE complex"/>
    <property type="evidence" value="ECO:0007669"/>
    <property type="project" value="TreeGrafter"/>
</dbReference>
<reference evidence="6" key="1">
    <citation type="submission" date="2020-07" db="EMBL/GenBank/DDBJ databases">
        <title>Genome sequence and genetic diversity analysis of an under-domesticated orphan crop, white fonio (Digitaria exilis).</title>
        <authorList>
            <person name="Bennetzen J.L."/>
            <person name="Chen S."/>
            <person name="Ma X."/>
            <person name="Wang X."/>
            <person name="Yssel A.E.J."/>
            <person name="Chaluvadi S.R."/>
            <person name="Johnson M."/>
            <person name="Gangashetty P."/>
            <person name="Hamidou F."/>
            <person name="Sanogo M.D."/>
            <person name="Zwaenepoel A."/>
            <person name="Wallace J."/>
            <person name="Van De Peer Y."/>
            <person name="Van Deynze A."/>
        </authorList>
    </citation>
    <scope>NUCLEOTIDE SEQUENCE</scope>
    <source>
        <tissue evidence="6">Leaves</tissue>
    </source>
</reference>
<accession>A0A835G0J1</accession>
<dbReference type="CDD" id="cd15841">
    <property type="entry name" value="SNARE_Qc"/>
    <property type="match status" value="1"/>
</dbReference>
<proteinExistence type="inferred from homology"/>
<keyword evidence="2" id="KW-0813">Transport</keyword>
<feature type="domain" description="T-SNARE coiled-coil homology" evidence="5">
    <location>
        <begin position="189"/>
        <end position="251"/>
    </location>
</feature>
<gene>
    <name evidence="6" type="ORF">HU200_001862</name>
</gene>
<dbReference type="GO" id="GO:0006906">
    <property type="term" value="P:vesicle fusion"/>
    <property type="evidence" value="ECO:0007669"/>
    <property type="project" value="TreeGrafter"/>
</dbReference>
<name>A0A835G0J1_9POAL</name>
<dbReference type="InterPro" id="IPR000727">
    <property type="entry name" value="T_SNARE_dom"/>
</dbReference>
<feature type="coiled-coil region" evidence="3">
    <location>
        <begin position="227"/>
        <end position="254"/>
    </location>
</feature>
<keyword evidence="4" id="KW-0472">Membrane</keyword>
<dbReference type="EMBL" id="JACEFO010000144">
    <property type="protein sequence ID" value="KAF8780197.1"/>
    <property type="molecule type" value="Genomic_DNA"/>
</dbReference>
<evidence type="ECO:0000313" key="7">
    <source>
        <dbReference type="Proteomes" id="UP000636709"/>
    </source>
</evidence>
<sequence>MKSSIIFSYLIFSKISFSSAIIASEVSLSCVIVTRKYDFDLLRVQCPAPPSSSPVDEWTKRFQEAERLVDDVAERIAERESVPPSLPRELQRRTAEIRRKVTILGTRLDMLQEDLSDLPKRQNIGLKQLGKLAEKLSGLSSKAKEVGGQFTMKYASDRNDLLGSSEQSAKIDVNNIADMDNHEMISLQRQVIKEQDSQLEILEETIVSTKHIALAINEEVDLQTRLIDDLDERVEDTSTQLERALKRLKKLNMRVRKGDSCWGILLAIIAAVICVVVVWVLITIKG</sequence>
<dbReference type="SUPFAM" id="SSF58038">
    <property type="entry name" value="SNARE fusion complex"/>
    <property type="match status" value="1"/>
</dbReference>
<dbReference type="Pfam" id="PF05739">
    <property type="entry name" value="SNARE"/>
    <property type="match status" value="1"/>
</dbReference>
<dbReference type="Proteomes" id="UP000636709">
    <property type="component" value="Unassembled WGS sequence"/>
</dbReference>
<dbReference type="Gene3D" id="1.20.5.110">
    <property type="match status" value="1"/>
</dbReference>
<evidence type="ECO:0000256" key="2">
    <source>
        <dbReference type="ARBA" id="ARBA00022927"/>
    </source>
</evidence>
<feature type="transmembrane region" description="Helical" evidence="4">
    <location>
        <begin position="260"/>
        <end position="282"/>
    </location>
</feature>
<dbReference type="GO" id="GO:0006886">
    <property type="term" value="P:intracellular protein transport"/>
    <property type="evidence" value="ECO:0007669"/>
    <property type="project" value="InterPro"/>
</dbReference>
<dbReference type="GO" id="GO:0048278">
    <property type="term" value="P:vesicle docking"/>
    <property type="evidence" value="ECO:0007669"/>
    <property type="project" value="TreeGrafter"/>
</dbReference>
<comment type="caution">
    <text evidence="6">The sequence shown here is derived from an EMBL/GenBank/DDBJ whole genome shotgun (WGS) entry which is preliminary data.</text>
</comment>
<dbReference type="PROSITE" id="PS00914">
    <property type="entry name" value="SYNTAXIN"/>
    <property type="match status" value="1"/>
</dbReference>
<organism evidence="6 7">
    <name type="scientific">Digitaria exilis</name>
    <dbReference type="NCBI Taxonomy" id="1010633"/>
    <lineage>
        <taxon>Eukaryota</taxon>
        <taxon>Viridiplantae</taxon>
        <taxon>Streptophyta</taxon>
        <taxon>Embryophyta</taxon>
        <taxon>Tracheophyta</taxon>
        <taxon>Spermatophyta</taxon>
        <taxon>Magnoliopsida</taxon>
        <taxon>Liliopsida</taxon>
        <taxon>Poales</taxon>
        <taxon>Poaceae</taxon>
        <taxon>PACMAD clade</taxon>
        <taxon>Panicoideae</taxon>
        <taxon>Panicodae</taxon>
        <taxon>Paniceae</taxon>
        <taxon>Anthephorinae</taxon>
        <taxon>Digitaria</taxon>
    </lineage>
</organism>
<keyword evidence="4" id="KW-0812">Transmembrane</keyword>